<dbReference type="HOGENOM" id="CLU_123479_0_0_1"/>
<name>J3P7U6_GAET3</name>
<dbReference type="EnsemblFungi" id="EJT72729">
    <property type="protein sequence ID" value="EJT72729"/>
    <property type="gene ID" value="GGTG_09587"/>
</dbReference>
<organism evidence="2">
    <name type="scientific">Gaeumannomyces tritici (strain R3-111a-1)</name>
    <name type="common">Wheat and barley take-all root rot fungus</name>
    <name type="synonym">Gaeumannomyces graminis var. tritici</name>
    <dbReference type="NCBI Taxonomy" id="644352"/>
    <lineage>
        <taxon>Eukaryota</taxon>
        <taxon>Fungi</taxon>
        <taxon>Dikarya</taxon>
        <taxon>Ascomycota</taxon>
        <taxon>Pezizomycotina</taxon>
        <taxon>Sordariomycetes</taxon>
        <taxon>Sordariomycetidae</taxon>
        <taxon>Magnaporthales</taxon>
        <taxon>Magnaporthaceae</taxon>
        <taxon>Gaeumannomyces</taxon>
    </lineage>
</organism>
<evidence type="ECO:0000313" key="3">
    <source>
        <dbReference type="EnsemblFungi" id="EJT72729"/>
    </source>
</evidence>
<feature type="signal peptide" evidence="1">
    <location>
        <begin position="1"/>
        <end position="19"/>
    </location>
</feature>
<reference evidence="4" key="1">
    <citation type="submission" date="2010-07" db="EMBL/GenBank/DDBJ databases">
        <title>The genome sequence of Gaeumannomyces graminis var. tritici strain R3-111a-1.</title>
        <authorList>
            <consortium name="The Broad Institute Genome Sequencing Platform"/>
            <person name="Ma L.-J."/>
            <person name="Dead R."/>
            <person name="Young S."/>
            <person name="Zeng Q."/>
            <person name="Koehrsen M."/>
            <person name="Alvarado L."/>
            <person name="Berlin A."/>
            <person name="Chapman S.B."/>
            <person name="Chen Z."/>
            <person name="Freedman E."/>
            <person name="Gellesch M."/>
            <person name="Goldberg J."/>
            <person name="Griggs A."/>
            <person name="Gujja S."/>
            <person name="Heilman E.R."/>
            <person name="Heiman D."/>
            <person name="Hepburn T."/>
            <person name="Howarth C."/>
            <person name="Jen D."/>
            <person name="Larson L."/>
            <person name="Mehta T."/>
            <person name="Neiman D."/>
            <person name="Pearson M."/>
            <person name="Roberts A."/>
            <person name="Saif S."/>
            <person name="Shea T."/>
            <person name="Shenoy N."/>
            <person name="Sisk P."/>
            <person name="Stolte C."/>
            <person name="Sykes S."/>
            <person name="Walk T."/>
            <person name="White J."/>
            <person name="Yandava C."/>
            <person name="Haas B."/>
            <person name="Nusbaum C."/>
            <person name="Birren B."/>
        </authorList>
    </citation>
    <scope>NUCLEOTIDE SEQUENCE [LARGE SCALE GENOMIC DNA]</scope>
    <source>
        <strain evidence="4">R3-111a-1</strain>
    </source>
</reference>
<dbReference type="eggNOG" id="ENOG502S9U1">
    <property type="taxonomic scope" value="Eukaryota"/>
</dbReference>
<keyword evidence="1" id="KW-0732">Signal</keyword>
<evidence type="ECO:0000313" key="4">
    <source>
        <dbReference type="Proteomes" id="UP000006039"/>
    </source>
</evidence>
<gene>
    <name evidence="3" type="primary">20350045</name>
    <name evidence="2" type="ORF">GGTG_09587</name>
</gene>
<dbReference type="GeneID" id="20350045"/>
<evidence type="ECO:0008006" key="5">
    <source>
        <dbReference type="Google" id="ProtNLM"/>
    </source>
</evidence>
<evidence type="ECO:0000256" key="1">
    <source>
        <dbReference type="SAM" id="SignalP"/>
    </source>
</evidence>
<sequence>MLVNTVLAAVLLAATGAHARVMPFHHPNVAVPQQHFEVLNMRQASRINPRAVSDVKCTDANVRIVFHDQNVAELAICGGIAGSVTKCEGSPSSTTGQSGSAKFSLTPVEEGATINISKGRWEECVRAARGVCPTGSMTGVCSGGASRGDVAFTLANP</sequence>
<reference evidence="2" key="2">
    <citation type="submission" date="2010-07" db="EMBL/GenBank/DDBJ databases">
        <authorList>
            <consortium name="The Broad Institute Genome Sequencing Platform"/>
            <consortium name="Broad Institute Genome Sequencing Center for Infectious Disease"/>
            <person name="Ma L.-J."/>
            <person name="Dead R."/>
            <person name="Young S."/>
            <person name="Zeng Q."/>
            <person name="Koehrsen M."/>
            <person name="Alvarado L."/>
            <person name="Berlin A."/>
            <person name="Chapman S.B."/>
            <person name="Chen Z."/>
            <person name="Freedman E."/>
            <person name="Gellesch M."/>
            <person name="Goldberg J."/>
            <person name="Griggs A."/>
            <person name="Gujja S."/>
            <person name="Heilman E.R."/>
            <person name="Heiman D."/>
            <person name="Hepburn T."/>
            <person name="Howarth C."/>
            <person name="Jen D."/>
            <person name="Larson L."/>
            <person name="Mehta T."/>
            <person name="Neiman D."/>
            <person name="Pearson M."/>
            <person name="Roberts A."/>
            <person name="Saif S."/>
            <person name="Shea T."/>
            <person name="Shenoy N."/>
            <person name="Sisk P."/>
            <person name="Stolte C."/>
            <person name="Sykes S."/>
            <person name="Walk T."/>
            <person name="White J."/>
            <person name="Yandava C."/>
            <person name="Haas B."/>
            <person name="Nusbaum C."/>
            <person name="Birren B."/>
        </authorList>
    </citation>
    <scope>NUCLEOTIDE SEQUENCE</scope>
    <source>
        <strain evidence="2">R3-111a-1</strain>
    </source>
</reference>
<evidence type="ECO:0000313" key="2">
    <source>
        <dbReference type="EMBL" id="EJT72729.1"/>
    </source>
</evidence>
<dbReference type="AlphaFoldDB" id="J3P7U6"/>
<dbReference type="Proteomes" id="UP000006039">
    <property type="component" value="Unassembled WGS sequence"/>
</dbReference>
<proteinExistence type="predicted"/>
<reference evidence="3" key="4">
    <citation type="journal article" date="2015" name="G3 (Bethesda)">
        <title>Genome sequences of three phytopathogenic species of the Magnaporthaceae family of fungi.</title>
        <authorList>
            <person name="Okagaki L.H."/>
            <person name="Nunes C.C."/>
            <person name="Sailsbery J."/>
            <person name="Clay B."/>
            <person name="Brown D."/>
            <person name="John T."/>
            <person name="Oh Y."/>
            <person name="Young N."/>
            <person name="Fitzgerald M."/>
            <person name="Haas B.J."/>
            <person name="Zeng Q."/>
            <person name="Young S."/>
            <person name="Adiconis X."/>
            <person name="Fan L."/>
            <person name="Levin J.Z."/>
            <person name="Mitchell T.K."/>
            <person name="Okubara P.A."/>
            <person name="Farman M.L."/>
            <person name="Kohn L.M."/>
            <person name="Birren B."/>
            <person name="Ma L.-J."/>
            <person name="Dean R.A."/>
        </authorList>
    </citation>
    <scope>NUCLEOTIDE SEQUENCE</scope>
    <source>
        <strain evidence="3">R3-111a-1</strain>
    </source>
</reference>
<accession>J3P7U6</accession>
<dbReference type="OrthoDB" id="2097653at2759"/>
<dbReference type="VEuPathDB" id="FungiDB:GGTG_09587"/>
<reference evidence="2" key="3">
    <citation type="submission" date="2010-09" db="EMBL/GenBank/DDBJ databases">
        <title>Annotation of Gaeumannomyces graminis var. tritici R3-111a-1.</title>
        <authorList>
            <consortium name="The Broad Institute Genome Sequencing Platform"/>
            <person name="Ma L.-J."/>
            <person name="Dead R."/>
            <person name="Young S.K."/>
            <person name="Zeng Q."/>
            <person name="Gargeya S."/>
            <person name="Fitzgerald M."/>
            <person name="Haas B."/>
            <person name="Abouelleil A."/>
            <person name="Alvarado L."/>
            <person name="Arachchi H.M."/>
            <person name="Berlin A."/>
            <person name="Brown A."/>
            <person name="Chapman S.B."/>
            <person name="Chen Z."/>
            <person name="Dunbar C."/>
            <person name="Freedman E."/>
            <person name="Gearin G."/>
            <person name="Gellesch M."/>
            <person name="Goldberg J."/>
            <person name="Griggs A."/>
            <person name="Gujja S."/>
            <person name="Heiman D."/>
            <person name="Howarth C."/>
            <person name="Larson L."/>
            <person name="Lui A."/>
            <person name="MacDonald P.J.P."/>
            <person name="Mehta T."/>
            <person name="Montmayeur A."/>
            <person name="Murphy C."/>
            <person name="Neiman D."/>
            <person name="Pearson M."/>
            <person name="Priest M."/>
            <person name="Roberts A."/>
            <person name="Saif S."/>
            <person name="Shea T."/>
            <person name="Shenoy N."/>
            <person name="Sisk P."/>
            <person name="Stolte C."/>
            <person name="Sykes S."/>
            <person name="Yandava C."/>
            <person name="Wortman J."/>
            <person name="Nusbaum C."/>
            <person name="Birren B."/>
        </authorList>
    </citation>
    <scope>NUCLEOTIDE SEQUENCE</scope>
    <source>
        <strain evidence="2">R3-111a-1</strain>
    </source>
</reference>
<feature type="chain" id="PRO_5015095056" description="Ecp2 effector protein domain-containing protein" evidence="1">
    <location>
        <begin position="20"/>
        <end position="157"/>
    </location>
</feature>
<keyword evidence="4" id="KW-1185">Reference proteome</keyword>
<reference evidence="3" key="5">
    <citation type="submission" date="2018-04" db="UniProtKB">
        <authorList>
            <consortium name="EnsemblFungi"/>
        </authorList>
    </citation>
    <scope>IDENTIFICATION</scope>
    <source>
        <strain evidence="3">R3-111a-1</strain>
    </source>
</reference>
<dbReference type="EMBL" id="GL385399">
    <property type="protein sequence ID" value="EJT72729.1"/>
    <property type="molecule type" value="Genomic_DNA"/>
</dbReference>
<dbReference type="RefSeq" id="XP_009225703.1">
    <property type="nucleotide sequence ID" value="XM_009227439.1"/>
</dbReference>
<protein>
    <recommendedName>
        <fullName evidence="5">Ecp2 effector protein domain-containing protein</fullName>
    </recommendedName>
</protein>